<dbReference type="Proteomes" id="UP000298663">
    <property type="component" value="Unassembled WGS sequence"/>
</dbReference>
<name>A0A4U5N2E9_STECR</name>
<accession>A0A4U5N2E9</accession>
<dbReference type="AlphaFoldDB" id="A0A4U5N2E9"/>
<sequence>MTNSYFWTSPATNRTCEVPKTLTFPLLFSHFPPRHDSAARNPLQMPRIPSQALFPPGEGHFRASLRLTVL</sequence>
<reference evidence="1 2" key="1">
    <citation type="journal article" date="2015" name="Genome Biol.">
        <title>Comparative genomics of Steinernema reveals deeply conserved gene regulatory networks.</title>
        <authorList>
            <person name="Dillman A.R."/>
            <person name="Macchietto M."/>
            <person name="Porter C.F."/>
            <person name="Rogers A."/>
            <person name="Williams B."/>
            <person name="Antoshechkin I."/>
            <person name="Lee M.M."/>
            <person name="Goodwin Z."/>
            <person name="Lu X."/>
            <person name="Lewis E.E."/>
            <person name="Goodrich-Blair H."/>
            <person name="Stock S.P."/>
            <person name="Adams B.J."/>
            <person name="Sternberg P.W."/>
            <person name="Mortazavi A."/>
        </authorList>
    </citation>
    <scope>NUCLEOTIDE SEQUENCE [LARGE SCALE GENOMIC DNA]</scope>
    <source>
        <strain evidence="1 2">ALL</strain>
    </source>
</reference>
<dbReference type="EMBL" id="AZBU02000005">
    <property type="protein sequence ID" value="TKR76440.1"/>
    <property type="molecule type" value="Genomic_DNA"/>
</dbReference>
<proteinExistence type="predicted"/>
<gene>
    <name evidence="1" type="ORF">L596_017575</name>
</gene>
<protein>
    <submittedName>
        <fullName evidence="1">Uncharacterized protein</fullName>
    </submittedName>
</protein>
<comment type="caution">
    <text evidence="1">The sequence shown here is derived from an EMBL/GenBank/DDBJ whole genome shotgun (WGS) entry which is preliminary data.</text>
</comment>
<keyword evidence="2" id="KW-1185">Reference proteome</keyword>
<evidence type="ECO:0000313" key="2">
    <source>
        <dbReference type="Proteomes" id="UP000298663"/>
    </source>
</evidence>
<evidence type="ECO:0000313" key="1">
    <source>
        <dbReference type="EMBL" id="TKR76440.1"/>
    </source>
</evidence>
<organism evidence="1 2">
    <name type="scientific">Steinernema carpocapsae</name>
    <name type="common">Entomopathogenic nematode</name>
    <dbReference type="NCBI Taxonomy" id="34508"/>
    <lineage>
        <taxon>Eukaryota</taxon>
        <taxon>Metazoa</taxon>
        <taxon>Ecdysozoa</taxon>
        <taxon>Nematoda</taxon>
        <taxon>Chromadorea</taxon>
        <taxon>Rhabditida</taxon>
        <taxon>Tylenchina</taxon>
        <taxon>Panagrolaimomorpha</taxon>
        <taxon>Strongyloidoidea</taxon>
        <taxon>Steinernematidae</taxon>
        <taxon>Steinernema</taxon>
    </lineage>
</organism>
<reference evidence="1 2" key="2">
    <citation type="journal article" date="2019" name="G3 (Bethesda)">
        <title>Hybrid Assembly of the Genome of the Entomopathogenic Nematode Steinernema carpocapsae Identifies the X-Chromosome.</title>
        <authorList>
            <person name="Serra L."/>
            <person name="Macchietto M."/>
            <person name="Macias-Munoz A."/>
            <person name="McGill C.J."/>
            <person name="Rodriguez I.M."/>
            <person name="Rodriguez B."/>
            <person name="Murad R."/>
            <person name="Mortazavi A."/>
        </authorList>
    </citation>
    <scope>NUCLEOTIDE SEQUENCE [LARGE SCALE GENOMIC DNA]</scope>
    <source>
        <strain evidence="1 2">ALL</strain>
    </source>
</reference>